<dbReference type="InterPro" id="IPR036641">
    <property type="entry name" value="HPT_dom_sf"/>
</dbReference>
<organism evidence="1 2">
    <name type="scientific">Asparagus officinalis</name>
    <name type="common">Garden asparagus</name>
    <dbReference type="NCBI Taxonomy" id="4686"/>
    <lineage>
        <taxon>Eukaryota</taxon>
        <taxon>Viridiplantae</taxon>
        <taxon>Streptophyta</taxon>
        <taxon>Embryophyta</taxon>
        <taxon>Tracheophyta</taxon>
        <taxon>Spermatophyta</taxon>
        <taxon>Magnoliopsida</taxon>
        <taxon>Liliopsida</taxon>
        <taxon>Asparagales</taxon>
        <taxon>Asparagaceae</taxon>
        <taxon>Asparagoideae</taxon>
        <taxon>Asparagus</taxon>
    </lineage>
</organism>
<protein>
    <recommendedName>
        <fullName evidence="3">HPt domain-containing protein</fullName>
    </recommendedName>
</protein>
<dbReference type="EMBL" id="CM007383">
    <property type="protein sequence ID" value="ONK75054.1"/>
    <property type="molecule type" value="Genomic_DNA"/>
</dbReference>
<dbReference type="Gene3D" id="1.20.120.160">
    <property type="entry name" value="HPT domain"/>
    <property type="match status" value="1"/>
</dbReference>
<name>A0A5P1FAC7_ASPOF</name>
<dbReference type="AlphaFoldDB" id="A0A5P1FAC7"/>
<proteinExistence type="predicted"/>
<evidence type="ECO:0008006" key="3">
    <source>
        <dbReference type="Google" id="ProtNLM"/>
    </source>
</evidence>
<gene>
    <name evidence="1" type="ORF">A4U43_C03F12840</name>
</gene>
<reference evidence="2" key="1">
    <citation type="journal article" date="2017" name="Nat. Commun.">
        <title>The asparagus genome sheds light on the origin and evolution of a young Y chromosome.</title>
        <authorList>
            <person name="Harkess A."/>
            <person name="Zhou J."/>
            <person name="Xu C."/>
            <person name="Bowers J.E."/>
            <person name="Van der Hulst R."/>
            <person name="Ayyampalayam S."/>
            <person name="Mercati F."/>
            <person name="Riccardi P."/>
            <person name="McKain M.R."/>
            <person name="Kakrana A."/>
            <person name="Tang H."/>
            <person name="Ray J."/>
            <person name="Groenendijk J."/>
            <person name="Arikit S."/>
            <person name="Mathioni S.M."/>
            <person name="Nakano M."/>
            <person name="Shan H."/>
            <person name="Telgmann-Rauber A."/>
            <person name="Kanno A."/>
            <person name="Yue Z."/>
            <person name="Chen H."/>
            <person name="Li W."/>
            <person name="Chen Y."/>
            <person name="Xu X."/>
            <person name="Zhang Y."/>
            <person name="Luo S."/>
            <person name="Chen H."/>
            <person name="Gao J."/>
            <person name="Mao Z."/>
            <person name="Pires J.C."/>
            <person name="Luo M."/>
            <person name="Kudrna D."/>
            <person name="Wing R.A."/>
            <person name="Meyers B.C."/>
            <person name="Yi K."/>
            <person name="Kong H."/>
            <person name="Lavrijsen P."/>
            <person name="Sunseri F."/>
            <person name="Falavigna A."/>
            <person name="Ye Y."/>
            <person name="Leebens-Mack J.H."/>
            <person name="Chen G."/>
        </authorList>
    </citation>
    <scope>NUCLEOTIDE SEQUENCE [LARGE SCALE GENOMIC DNA]</scope>
    <source>
        <strain evidence="2">cv. DH0086</strain>
    </source>
</reference>
<evidence type="ECO:0000313" key="2">
    <source>
        <dbReference type="Proteomes" id="UP000243459"/>
    </source>
</evidence>
<dbReference type="Proteomes" id="UP000243459">
    <property type="component" value="Chromosome 3"/>
</dbReference>
<keyword evidence="2" id="KW-1185">Reference proteome</keyword>
<dbReference type="Gramene" id="ONK75054">
    <property type="protein sequence ID" value="ONK75054"/>
    <property type="gene ID" value="A4U43_C03F12840"/>
</dbReference>
<accession>A0A5P1FAC7</accession>
<dbReference type="GO" id="GO:0000160">
    <property type="term" value="P:phosphorelay signal transduction system"/>
    <property type="evidence" value="ECO:0007669"/>
    <property type="project" value="InterPro"/>
</dbReference>
<evidence type="ECO:0000313" key="1">
    <source>
        <dbReference type="EMBL" id="ONK75054.1"/>
    </source>
</evidence>
<sequence length="149" mass="17130">MESASLKAELEANLEYMIEDKLMNDCYLDVGILQSPACSNLFDQMLSKAYGESVEIMDELNDLITNNDDLNYPEIDKFASKLHMCMARIGSEKMSRAATVLRHFAWLNNKERCLNAFAEFNREYIPFKSDLQRIVELFDLILKAEAEGK</sequence>